<evidence type="ECO:0000256" key="1">
    <source>
        <dbReference type="ARBA" id="ARBA00022614"/>
    </source>
</evidence>
<dbReference type="Gene3D" id="3.80.10.10">
    <property type="entry name" value="Ribonuclease Inhibitor"/>
    <property type="match status" value="5"/>
</dbReference>
<keyword evidence="2" id="KW-0677">Repeat</keyword>
<name>A0AAW1YK41_RUBAR</name>
<keyword evidence="5" id="KW-1185">Reference proteome</keyword>
<accession>A0AAW1YK41</accession>
<protein>
    <recommendedName>
        <fullName evidence="3">Disease resistance R13L4/SHOC-2-like LRR domain-containing protein</fullName>
    </recommendedName>
</protein>
<dbReference type="PROSITE" id="PS51450">
    <property type="entry name" value="LRR"/>
    <property type="match status" value="3"/>
</dbReference>
<dbReference type="Pfam" id="PF00560">
    <property type="entry name" value="LRR_1"/>
    <property type="match status" value="1"/>
</dbReference>
<dbReference type="InterPro" id="IPR055414">
    <property type="entry name" value="LRR_R13L4/SHOC2-like"/>
</dbReference>
<dbReference type="InterPro" id="IPR003591">
    <property type="entry name" value="Leu-rich_rpt_typical-subtyp"/>
</dbReference>
<feature type="domain" description="Disease resistance R13L4/SHOC-2-like LRR" evidence="3">
    <location>
        <begin position="536"/>
        <end position="626"/>
    </location>
</feature>
<proteinExistence type="predicted"/>
<evidence type="ECO:0000313" key="5">
    <source>
        <dbReference type="Proteomes" id="UP001457282"/>
    </source>
</evidence>
<dbReference type="PANTHER" id="PTHR45752">
    <property type="entry name" value="LEUCINE-RICH REPEAT-CONTAINING"/>
    <property type="match status" value="1"/>
</dbReference>
<keyword evidence="1" id="KW-0433">Leucine-rich repeat</keyword>
<comment type="caution">
    <text evidence="4">The sequence shown here is derived from an EMBL/GenBank/DDBJ whole genome shotgun (WGS) entry which is preliminary data.</text>
</comment>
<gene>
    <name evidence="4" type="ORF">M0R45_004552</name>
</gene>
<reference evidence="4 5" key="1">
    <citation type="journal article" date="2023" name="G3 (Bethesda)">
        <title>A chromosome-length genome assembly and annotation of blackberry (Rubus argutus, cv. 'Hillquist').</title>
        <authorList>
            <person name="Bruna T."/>
            <person name="Aryal R."/>
            <person name="Dudchenko O."/>
            <person name="Sargent D.J."/>
            <person name="Mead D."/>
            <person name="Buti M."/>
            <person name="Cavallini A."/>
            <person name="Hytonen T."/>
            <person name="Andres J."/>
            <person name="Pham M."/>
            <person name="Weisz D."/>
            <person name="Mascagni F."/>
            <person name="Usai G."/>
            <person name="Natali L."/>
            <person name="Bassil N."/>
            <person name="Fernandez G.E."/>
            <person name="Lomsadze A."/>
            <person name="Armour M."/>
            <person name="Olukolu B."/>
            <person name="Poorten T."/>
            <person name="Britton C."/>
            <person name="Davik J."/>
            <person name="Ashrafi H."/>
            <person name="Aiden E.L."/>
            <person name="Borodovsky M."/>
            <person name="Worthington M."/>
        </authorList>
    </citation>
    <scope>NUCLEOTIDE SEQUENCE [LARGE SCALE GENOMIC DNA]</scope>
    <source>
        <strain evidence="4">PI 553951</strain>
    </source>
</reference>
<dbReference type="InterPro" id="IPR032675">
    <property type="entry name" value="LRR_dom_sf"/>
</dbReference>
<dbReference type="EMBL" id="JBEDUW010000001">
    <property type="protein sequence ID" value="KAK9949002.1"/>
    <property type="molecule type" value="Genomic_DNA"/>
</dbReference>
<feature type="domain" description="Disease resistance R13L4/SHOC-2-like LRR" evidence="3">
    <location>
        <begin position="112"/>
        <end position="218"/>
    </location>
</feature>
<dbReference type="SMART" id="SM00369">
    <property type="entry name" value="LRR_TYP"/>
    <property type="match status" value="8"/>
</dbReference>
<evidence type="ECO:0000256" key="2">
    <source>
        <dbReference type="ARBA" id="ARBA00022737"/>
    </source>
</evidence>
<dbReference type="PANTHER" id="PTHR45752:SF195">
    <property type="entry name" value="LEUCINE-RICH REPEAT (LRR) FAMILY PROTEIN-RELATED"/>
    <property type="match status" value="1"/>
</dbReference>
<dbReference type="SUPFAM" id="SSF52058">
    <property type="entry name" value="L domain-like"/>
    <property type="match status" value="2"/>
</dbReference>
<dbReference type="InterPro" id="IPR001611">
    <property type="entry name" value="Leu-rich_rpt"/>
</dbReference>
<organism evidence="4 5">
    <name type="scientific">Rubus argutus</name>
    <name type="common">Southern blackberry</name>
    <dbReference type="NCBI Taxonomy" id="59490"/>
    <lineage>
        <taxon>Eukaryota</taxon>
        <taxon>Viridiplantae</taxon>
        <taxon>Streptophyta</taxon>
        <taxon>Embryophyta</taxon>
        <taxon>Tracheophyta</taxon>
        <taxon>Spermatophyta</taxon>
        <taxon>Magnoliopsida</taxon>
        <taxon>eudicotyledons</taxon>
        <taxon>Gunneridae</taxon>
        <taxon>Pentapetalae</taxon>
        <taxon>rosids</taxon>
        <taxon>fabids</taxon>
        <taxon>Rosales</taxon>
        <taxon>Rosaceae</taxon>
        <taxon>Rosoideae</taxon>
        <taxon>Rosoideae incertae sedis</taxon>
        <taxon>Rubus</taxon>
    </lineage>
</organism>
<dbReference type="Proteomes" id="UP001457282">
    <property type="component" value="Unassembled WGS sequence"/>
</dbReference>
<dbReference type="InterPro" id="IPR050715">
    <property type="entry name" value="LRR-SigEffector_domain"/>
</dbReference>
<evidence type="ECO:0000259" key="3">
    <source>
        <dbReference type="Pfam" id="PF23598"/>
    </source>
</evidence>
<dbReference type="Pfam" id="PF23598">
    <property type="entry name" value="LRR_14"/>
    <property type="match status" value="2"/>
</dbReference>
<sequence>MDLSNCRYLETTPDFSKVPNLERLILECCTELSEVHPTIGDLQHLVLLNLKGCESLKSLPPSISLRSLQTCVLSGCSKLRHFPEIVGNMDTLSQLYLDGTAILELPVSIQHLRGLILLNLSGCKNLPSIPSVLCSSLTSLKFLYLSLCSRMEKLPENVGSLKHLEELDACDTAIRKVPGSISGLKYLKLLCFHGCSKSTGLQLPNSFSGLSSLTTLNLGGCNLEDGEIPDDIGNLFSLQSLDLSENNFFSIPESISQLSELKEISFLGCGELQSLPKNPPEFVETVDVRGCSMLTTSHGWRRLVSCNNLNMVNCRKSEEDEIFLDLHKFPLKKLEELDLSNCQHLTKIPSLNEVPKLRNLILDGCKKLSKIHTTMWGLQHLVLLNLKGCVNLKSLPRSIGLRSLEVFILSGCSEIKVFPEIKEEMKYLSKLHLDGTALWNLPTSMHHLKGLSLLNLRGCKNILTVPNLLSLKSLNLSCCSHISKLLVNLGSMKHLVVLDASETAITEVPLSISHMDKLKVLSFSGCKGLQLRNWFSDLSSLRSLNLRRCGLAEVQVRDIICSLSSLQILDLSENNFESIPNEIGLLSSLQRLYLSENNFVGLPESITQLSKLAELGLFRCSKLQSLPKNLPFNLKLVDVRACIMLKKYADSLTIWDSDRGFCFIYCGKSDQDQLPLPVLKYIELLFFPKYIKDYLRSHVPLPIPEDCIELLFPKYIEDRIYGKKPFEIRIPHSTRIPNLCSHWTSGPCVEIQLSDSNSAWMGFALFVVFEILQKDDFDQSWELEETICNFYTHDGYENSLVFQNFINFRVGSSYMLCCYEPRGGQFGGLLDKASALLGASVTTKRPDLKVRGCAIHPISQQDAGKFVKNLTYETVQHLDYNTFDHHCKEILDETTTGDLMELNHDLQELGSTSTVNLDTCSKSKTQPRGELLKLYEGRHGREKCFHFCFPAPVISLPPWFLNVHAGDVTLCYITGDENLLDDQTWLGLELYVVFTRLTSASSEGDTNFFFHVDLCAHDHESLVMHGSLKIDSCLGTSDQLVVLHVPRVRFQQQLNQFQGIISALFRTINPEMEVLVCGSRLVFEQDLEDLIHSLTVVAGTLDLEGQQVDQRNAVEGEMTINCHSWFQRSTTAQVVSEQAPPSSITRLRKYRCYLQKKQGFVESDPTPILQSGSAILFHSKGGRFLEKRYSNQEFVAEEDTTSWLACDHHVRINIMAETLLYGSYSLKRWKRCLRLSHQYSKAATLSLRGHTISGLKIFNPSSAYNICFSGNWSSTCFDTHSRRMKLPPKLCDDDDWRGLVVFAVCQGDADRRLTTSSSWVKLVCHLKSNDYCLNPMPTCSVTTEKIFKQGRLPRLTWLTYIPRALLTEFNVVREVEVRIYINCPGWTVPTCDIILLYEQQEEKFQRVITDRWTSLFDDLPLIGQLVEDADKNVHKRRQTTLMLEPHIKDFDRDLIYNATLPCKKIPELFTIGALIQDTQDRCNTIEFQLPSSPSLCSDEDWIGLALCATFSHDLMKNYSFTCSLHTKKNGLCNNHKYETTNEEVQSLKRQDRRFIWLSYIPRRWFLHQLNDESVLFATFRGGDWPPRTAGHRFVYEHNVEEFKQLCIDLHQLCD</sequence>
<evidence type="ECO:0000313" key="4">
    <source>
        <dbReference type="EMBL" id="KAK9949002.1"/>
    </source>
</evidence>